<organism evidence="3 4">
    <name type="scientific">Legionella sainthelensi</name>
    <dbReference type="NCBI Taxonomy" id="28087"/>
    <lineage>
        <taxon>Bacteria</taxon>
        <taxon>Pseudomonadati</taxon>
        <taxon>Pseudomonadota</taxon>
        <taxon>Gammaproteobacteria</taxon>
        <taxon>Legionellales</taxon>
        <taxon>Legionellaceae</taxon>
        <taxon>Legionella</taxon>
    </lineage>
</organism>
<dbReference type="STRING" id="28087.Lsai_1267"/>
<accession>A0A0W0YPC5</accession>
<keyword evidence="1" id="KW-0175">Coiled coil</keyword>
<feature type="compositionally biased region" description="Low complexity" evidence="2">
    <location>
        <begin position="665"/>
        <end position="678"/>
    </location>
</feature>
<dbReference type="PATRIC" id="fig|28087.4.peg.1352"/>
<dbReference type="EMBL" id="LNYV01000013">
    <property type="protein sequence ID" value="KTD58660.1"/>
    <property type="molecule type" value="Genomic_DNA"/>
</dbReference>
<dbReference type="Proteomes" id="UP000054621">
    <property type="component" value="Unassembled WGS sequence"/>
</dbReference>
<feature type="region of interest" description="Disordered" evidence="2">
    <location>
        <begin position="654"/>
        <end position="738"/>
    </location>
</feature>
<dbReference type="RefSeq" id="WP_027272327.1">
    <property type="nucleotide sequence ID" value="NZ_CAAAJE010000040.1"/>
</dbReference>
<protein>
    <submittedName>
        <fullName evidence="3">Uncharacterized protein</fullName>
    </submittedName>
</protein>
<reference evidence="3 4" key="1">
    <citation type="submission" date="2015-11" db="EMBL/GenBank/DDBJ databases">
        <title>Genomic analysis of 38 Legionella species identifies large and diverse effector repertoires.</title>
        <authorList>
            <person name="Burstein D."/>
            <person name="Amaro F."/>
            <person name="Zusman T."/>
            <person name="Lifshitz Z."/>
            <person name="Cohen O."/>
            <person name="Gilbert J.A."/>
            <person name="Pupko T."/>
            <person name="Shuman H.A."/>
            <person name="Segal G."/>
        </authorList>
    </citation>
    <scope>NUCLEOTIDE SEQUENCE [LARGE SCALE GENOMIC DNA]</scope>
    <source>
        <strain evidence="3 4">Mt.St.Helens-4</strain>
    </source>
</reference>
<feature type="coiled-coil region" evidence="1">
    <location>
        <begin position="451"/>
        <end position="478"/>
    </location>
</feature>
<evidence type="ECO:0000313" key="3">
    <source>
        <dbReference type="EMBL" id="KTD58660.1"/>
    </source>
</evidence>
<sequence>MTSEISSKRVNELKPIENFAEGEQALRSLLDSSNPAKKDFRLTSMFCGSGRTPGDGTGSSQHWNMKPFNDNELTFRYKDTLVTYNPATQNVECITYGPGQGRRWIPTALGASLGRNPTIEEMQAQQSEILQMIGKIRKEMRKTNSTITVLPKATVIGFSRGAAAVQQASRKFIPPTLPLVDAASPNCSILKDRIEITQDVREGKLQYKVFFENKETSHGEIGESELTMDECSINLREALVDQKASDSKIFEKQVNRILLNKGEAGAGERTLLDIENSLWISLDAVAGRSDYGEDHLVNPECHGIYVMSTKIETSYTLLKAFGATNPKIIEGEEHRWEHLAMNGAHGVVFDDERLRQCIVDNAAQEGSIEERKEAIIRAIRPANMDAMLQSIIPNSEVHQQIDRENSEDKMRFLLKDGPIEFEKQIIQKINEVKNPGLGYLTDKLYLYGRGEEREKKRLNELQELYEKFKTTLESENNKREKEGFPTFGEVENVKKRIFTELKILDDFIIKRENCKEEDFPIAFAQRNLAMKLVESLYEEAKKISTELTREQLAKSLDAMSKQIENVRNEERSLLEGPELTRTVNKPGYTPLGTYLGVWGTTEVSKEPEFDVKELTEKLESIADSCSKISLLSSKSTKEILDEFAWLEPKQEAHDESGLIEANQDSSATVSSSTGSMLSRMTQEEIQDEIKPTPNDFDSPVAVSSSNDKILTPLRVSPDPSIESEQIMEQRDSPTSRNK</sequence>
<evidence type="ECO:0000313" key="4">
    <source>
        <dbReference type="Proteomes" id="UP000054621"/>
    </source>
</evidence>
<dbReference type="AlphaFoldDB" id="A0A0W0YPC5"/>
<name>A0A0W0YPC5_9GAMM</name>
<feature type="compositionally biased region" description="Basic and acidic residues" evidence="2">
    <location>
        <begin position="727"/>
        <end position="738"/>
    </location>
</feature>
<evidence type="ECO:0000256" key="2">
    <source>
        <dbReference type="SAM" id="MobiDB-lite"/>
    </source>
</evidence>
<proteinExistence type="predicted"/>
<evidence type="ECO:0000256" key="1">
    <source>
        <dbReference type="SAM" id="Coils"/>
    </source>
</evidence>
<gene>
    <name evidence="3" type="ORF">Lsai_1267</name>
</gene>
<comment type="caution">
    <text evidence="3">The sequence shown here is derived from an EMBL/GenBank/DDBJ whole genome shotgun (WGS) entry which is preliminary data.</text>
</comment>